<gene>
    <name evidence="1" type="ORF">SAMN05444412_101471</name>
</gene>
<evidence type="ECO:0000313" key="1">
    <source>
        <dbReference type="EMBL" id="SDY54032.1"/>
    </source>
</evidence>
<proteinExistence type="predicted"/>
<dbReference type="Pfam" id="PF09365">
    <property type="entry name" value="DUF2461"/>
    <property type="match status" value="1"/>
</dbReference>
<evidence type="ECO:0000313" key="2">
    <source>
        <dbReference type="Proteomes" id="UP000199663"/>
    </source>
</evidence>
<keyword evidence="2" id="KW-1185">Reference proteome</keyword>
<dbReference type="InterPro" id="IPR012808">
    <property type="entry name" value="CHP02453"/>
</dbReference>
<comment type="caution">
    <text evidence="1">The sequence shown here is derived from an EMBL/GenBank/DDBJ whole genome shotgun (WGS) entry which is preliminary data.</text>
</comment>
<dbReference type="Proteomes" id="UP000199663">
    <property type="component" value="Unassembled WGS sequence"/>
</dbReference>
<sequence>MSQSYLPFLKALSENNHKEWMDANRAWYLEVRGMFLEDVGEMLKAITEWEPGLTGFQPKDCIFRQNRDIRFSANKQPYKTNFAAYFAVGGKKSDGPGYYLHVQPNGTFAAGGIWMPQGDVIKKIRQEIDYSGGQLQEIIQNPAFQKKFGGIEGEKLKTSPKGYDSDHQYIDLLRFKSFIASSPIPDKDIASGAFKKTAVESFRLMKPLQDFLTKAVEDVESGEGIL</sequence>
<protein>
    <submittedName>
        <fullName evidence="1">TIGR02453 family protein</fullName>
    </submittedName>
</protein>
<dbReference type="PANTHER" id="PTHR36452">
    <property type="entry name" value="CHROMOSOME 12, WHOLE GENOME SHOTGUN SEQUENCE"/>
    <property type="match status" value="1"/>
</dbReference>
<dbReference type="InterPro" id="IPR015996">
    <property type="entry name" value="UCP028451"/>
</dbReference>
<dbReference type="PIRSF" id="PIRSF028451">
    <property type="entry name" value="UCP028451"/>
    <property type="match status" value="1"/>
</dbReference>
<accession>A0A1H3KPG4</accession>
<reference evidence="1 2" key="1">
    <citation type="submission" date="2016-10" db="EMBL/GenBank/DDBJ databases">
        <authorList>
            <person name="Varghese N."/>
            <person name="Submissions S."/>
        </authorList>
    </citation>
    <scope>NUCLEOTIDE SEQUENCE [LARGE SCALE GENOMIC DNA]</scope>
    <source>
        <strain evidence="1 2">DSM 17997</strain>
    </source>
</reference>
<dbReference type="NCBIfam" id="TIGR02453">
    <property type="entry name" value="TIGR02453 family protein"/>
    <property type="match status" value="1"/>
</dbReference>
<name>A0A1H3KPG4_9BACT</name>
<dbReference type="PANTHER" id="PTHR36452:SF1">
    <property type="entry name" value="DUF2461 DOMAIN-CONTAINING PROTEIN"/>
    <property type="match status" value="1"/>
</dbReference>
<organism evidence="1 2">
    <name type="scientific">Rhodonellum ikkaensis</name>
    <dbReference type="NCBI Taxonomy" id="336829"/>
    <lineage>
        <taxon>Bacteria</taxon>
        <taxon>Pseudomonadati</taxon>
        <taxon>Bacteroidota</taxon>
        <taxon>Cytophagia</taxon>
        <taxon>Cytophagales</taxon>
        <taxon>Cytophagaceae</taxon>
        <taxon>Rhodonellum</taxon>
    </lineage>
</organism>
<dbReference type="EMBL" id="FNQC01000001">
    <property type="protein sequence ID" value="SDY54032.1"/>
    <property type="molecule type" value="Genomic_DNA"/>
</dbReference>
<dbReference type="RefSeq" id="WP_019596298.1">
    <property type="nucleotide sequence ID" value="NZ_FNQC01000001.1"/>
</dbReference>